<dbReference type="Proteomes" id="UP000551353">
    <property type="component" value="Unassembled WGS sequence"/>
</dbReference>
<dbReference type="EMBL" id="JACIFX010000004">
    <property type="protein sequence ID" value="MBB4229847.1"/>
    <property type="molecule type" value="Genomic_DNA"/>
</dbReference>
<gene>
    <name evidence="1" type="ORF">GGD56_003698</name>
</gene>
<evidence type="ECO:0008006" key="3">
    <source>
        <dbReference type="Google" id="ProtNLM"/>
    </source>
</evidence>
<name>A0ABR6IPQ4_9HYPH</name>
<protein>
    <recommendedName>
        <fullName evidence="3">Transposase</fullName>
    </recommendedName>
</protein>
<keyword evidence="2" id="KW-1185">Reference proteome</keyword>
<comment type="caution">
    <text evidence="1">The sequence shown here is derived from an EMBL/GenBank/DDBJ whole genome shotgun (WGS) entry which is preliminary data.</text>
</comment>
<accession>A0ABR6IPQ4</accession>
<sequence>MNTPMQAFNPGGVPTKLLVVMVGAKGKPSFIAVE</sequence>
<reference evidence="1 2" key="1">
    <citation type="submission" date="2020-08" db="EMBL/GenBank/DDBJ databases">
        <title>Genomic Encyclopedia of Type Strains, Phase IV (KMG-V): Genome sequencing to study the core and pangenomes of soil and plant-associated prokaryotes.</title>
        <authorList>
            <person name="Whitman W."/>
        </authorList>
    </citation>
    <scope>NUCLEOTIDE SEQUENCE [LARGE SCALE GENOMIC DNA]</scope>
    <source>
        <strain evidence="1 2">SEMIA 4087</strain>
    </source>
</reference>
<proteinExistence type="predicted"/>
<organism evidence="1 2">
    <name type="scientific">Rhizobium mongolense</name>
    <dbReference type="NCBI Taxonomy" id="57676"/>
    <lineage>
        <taxon>Bacteria</taxon>
        <taxon>Pseudomonadati</taxon>
        <taxon>Pseudomonadota</taxon>
        <taxon>Alphaproteobacteria</taxon>
        <taxon>Hyphomicrobiales</taxon>
        <taxon>Rhizobiaceae</taxon>
        <taxon>Rhizobium/Agrobacterium group</taxon>
        <taxon>Rhizobium</taxon>
    </lineage>
</organism>
<evidence type="ECO:0000313" key="1">
    <source>
        <dbReference type="EMBL" id="MBB4229847.1"/>
    </source>
</evidence>
<evidence type="ECO:0000313" key="2">
    <source>
        <dbReference type="Proteomes" id="UP000551353"/>
    </source>
</evidence>